<organism evidence="5 6">
    <name type="scientific">Streptomyces lucensis JCM 4490</name>
    <dbReference type="NCBI Taxonomy" id="1306176"/>
    <lineage>
        <taxon>Bacteria</taxon>
        <taxon>Bacillati</taxon>
        <taxon>Actinomycetota</taxon>
        <taxon>Actinomycetes</taxon>
        <taxon>Kitasatosporales</taxon>
        <taxon>Streptomycetaceae</taxon>
        <taxon>Streptomyces</taxon>
    </lineage>
</organism>
<gene>
    <name evidence="5" type="ORF">GCM10010503_64110</name>
</gene>
<dbReference type="PROSITE" id="PS51371">
    <property type="entry name" value="CBS"/>
    <property type="match status" value="2"/>
</dbReference>
<dbReference type="InterPro" id="IPR046342">
    <property type="entry name" value="CBS_dom_sf"/>
</dbReference>
<dbReference type="InterPro" id="IPR000644">
    <property type="entry name" value="CBS_dom"/>
</dbReference>
<dbReference type="PANTHER" id="PTHR43080:SF29">
    <property type="entry name" value="OS02G0818000 PROTEIN"/>
    <property type="match status" value="1"/>
</dbReference>
<feature type="compositionally biased region" description="Low complexity" evidence="3">
    <location>
        <begin position="194"/>
        <end position="206"/>
    </location>
</feature>
<keyword evidence="6" id="KW-1185">Reference proteome</keyword>
<dbReference type="Proteomes" id="UP000620224">
    <property type="component" value="Unassembled WGS sequence"/>
</dbReference>
<evidence type="ECO:0000313" key="5">
    <source>
        <dbReference type="EMBL" id="GGW77385.1"/>
    </source>
</evidence>
<dbReference type="InterPro" id="IPR051257">
    <property type="entry name" value="Diverse_CBS-Domain"/>
</dbReference>
<reference evidence="5" key="2">
    <citation type="submission" date="2020-09" db="EMBL/GenBank/DDBJ databases">
        <authorList>
            <person name="Sun Q."/>
            <person name="Ohkuma M."/>
        </authorList>
    </citation>
    <scope>NUCLEOTIDE SEQUENCE</scope>
    <source>
        <strain evidence="5">JCM 4490</strain>
    </source>
</reference>
<feature type="domain" description="CBS" evidence="4">
    <location>
        <begin position="103"/>
        <end position="159"/>
    </location>
</feature>
<evidence type="ECO:0000256" key="2">
    <source>
        <dbReference type="PROSITE-ProRule" id="PRU00703"/>
    </source>
</evidence>
<name>A0A918JFF6_9ACTN</name>
<sequence>MTGRPGEEETVYGSPQRVRDVMTRAVVAVGRDALFKDMVERMTQWKVSALPVLTGDGRVIGVVSEADLLPKEEFRDSDPDRLTQLRRLADLARAGAVNAEELMSTPAVTVHADATLAEASRIMALRHVKRLPVVNAEGLLEGVVSRSDLLKVFLRSDDELADEIRRDVLDVLFPAPVEPRAHHRHRRRGHADRAGPGRYADPARGPDGAGRRGCRGGGLPAHRGGRAVSRRHRPRASGSRLGLGCP</sequence>
<evidence type="ECO:0000256" key="1">
    <source>
        <dbReference type="ARBA" id="ARBA00023122"/>
    </source>
</evidence>
<dbReference type="PANTHER" id="PTHR43080">
    <property type="entry name" value="CBS DOMAIN-CONTAINING PROTEIN CBSX3, MITOCHONDRIAL"/>
    <property type="match status" value="1"/>
</dbReference>
<keyword evidence="1 2" id="KW-0129">CBS domain</keyword>
<evidence type="ECO:0000313" key="6">
    <source>
        <dbReference type="Proteomes" id="UP000620224"/>
    </source>
</evidence>
<evidence type="ECO:0000256" key="3">
    <source>
        <dbReference type="SAM" id="MobiDB-lite"/>
    </source>
</evidence>
<reference evidence="5" key="1">
    <citation type="journal article" date="2014" name="Int. J. Syst. Evol. Microbiol.">
        <title>Complete genome sequence of Corynebacterium casei LMG S-19264T (=DSM 44701T), isolated from a smear-ripened cheese.</title>
        <authorList>
            <consortium name="US DOE Joint Genome Institute (JGI-PGF)"/>
            <person name="Walter F."/>
            <person name="Albersmeier A."/>
            <person name="Kalinowski J."/>
            <person name="Ruckert C."/>
        </authorList>
    </citation>
    <scope>NUCLEOTIDE SEQUENCE</scope>
    <source>
        <strain evidence="5">JCM 4490</strain>
    </source>
</reference>
<dbReference type="SUPFAM" id="SSF54631">
    <property type="entry name" value="CBS-domain pair"/>
    <property type="match status" value="1"/>
</dbReference>
<accession>A0A918JFF6</accession>
<proteinExistence type="predicted"/>
<evidence type="ECO:0000259" key="4">
    <source>
        <dbReference type="PROSITE" id="PS51371"/>
    </source>
</evidence>
<dbReference type="AlphaFoldDB" id="A0A918JFF6"/>
<dbReference type="SMART" id="SM00116">
    <property type="entry name" value="CBS"/>
    <property type="match status" value="2"/>
</dbReference>
<dbReference type="CDD" id="cd04586">
    <property type="entry name" value="CBS_pair_BON_assoc"/>
    <property type="match status" value="1"/>
</dbReference>
<dbReference type="EMBL" id="BMUE01000020">
    <property type="protein sequence ID" value="GGW77385.1"/>
    <property type="molecule type" value="Genomic_DNA"/>
</dbReference>
<feature type="region of interest" description="Disordered" evidence="3">
    <location>
        <begin position="180"/>
        <end position="246"/>
    </location>
</feature>
<dbReference type="Gene3D" id="3.10.580.10">
    <property type="entry name" value="CBS-domain"/>
    <property type="match status" value="1"/>
</dbReference>
<feature type="domain" description="CBS" evidence="4">
    <location>
        <begin position="22"/>
        <end position="79"/>
    </location>
</feature>
<feature type="compositionally biased region" description="Basic residues" evidence="3">
    <location>
        <begin position="223"/>
        <end position="235"/>
    </location>
</feature>
<dbReference type="Pfam" id="PF00571">
    <property type="entry name" value="CBS"/>
    <property type="match status" value="2"/>
</dbReference>
<protein>
    <recommendedName>
        <fullName evidence="4">CBS domain-containing protein</fullName>
    </recommendedName>
</protein>
<feature type="compositionally biased region" description="Basic residues" evidence="3">
    <location>
        <begin position="181"/>
        <end position="190"/>
    </location>
</feature>
<comment type="caution">
    <text evidence="5">The sequence shown here is derived from an EMBL/GenBank/DDBJ whole genome shotgun (WGS) entry which is preliminary data.</text>
</comment>